<dbReference type="PIRSF" id="PIRSF006076">
    <property type="entry name" value="OM_assembly_OMP85"/>
    <property type="match status" value="1"/>
</dbReference>
<evidence type="ECO:0000313" key="9">
    <source>
        <dbReference type="EMBL" id="MBP4140738.1"/>
    </source>
</evidence>
<dbReference type="InterPro" id="IPR034746">
    <property type="entry name" value="POTRA"/>
</dbReference>
<evidence type="ECO:0000313" key="10">
    <source>
        <dbReference type="Proteomes" id="UP000674217"/>
    </source>
</evidence>
<keyword evidence="7" id="KW-0998">Cell outer membrane</keyword>
<evidence type="ECO:0000256" key="2">
    <source>
        <dbReference type="ARBA" id="ARBA00022452"/>
    </source>
</evidence>
<keyword evidence="6" id="KW-0472">Membrane</keyword>
<accession>A0ABS5CQ41</accession>
<dbReference type="Proteomes" id="UP000674217">
    <property type="component" value="Unassembled WGS sequence"/>
</dbReference>
<evidence type="ECO:0000256" key="1">
    <source>
        <dbReference type="ARBA" id="ARBA00004370"/>
    </source>
</evidence>
<dbReference type="InterPro" id="IPR010827">
    <property type="entry name" value="BamA/TamA_POTRA"/>
</dbReference>
<dbReference type="Pfam" id="PF01103">
    <property type="entry name" value="Omp85"/>
    <property type="match status" value="2"/>
</dbReference>
<dbReference type="Gene3D" id="2.40.160.50">
    <property type="entry name" value="membrane protein fhac: a member of the omp85/tpsb transporter family"/>
    <property type="match status" value="1"/>
</dbReference>
<sequence>MRLSLVIKKENVDLEKQVNKLNNFLVLNKSIKIALTVLIFGSFSSVKAQERVPFDQGKKYILADVAIIGDISFNSQTVVTFSGLQKGQELTIPGEEISTAIKKLGKLGLFDEITFYVNKIQNDSIYLDLNLIELPKLNEVKFVGVKKNKTESLIKDNSLTKGKVVNENLITTTKNYIENKYKKDGYYNTKVNINTVKDTTVANQVNMLVTIDKGTKVKIHEIDFVGNTKLSDKVLRKAMKDTKQKNPIRILKASKFIKEKYKSDLEKVVAAYKEKGYRDARIISDSVTYNKAKKALDIKINVEEGNKYYFGDIKFLGNTIYSDQGLSQILGVKKGDVYNGVLLEKRIADKTKPDGEDITNLYQNNGYLFSNINAVEVRTANDTIDFEIRVTEGPIAYFNKITVVGNDKTNDRVIYRELKTKPGEKYSKDLLVRTVREIGQLGFFDPEAIDPKFKNVDSSAGTVDIEYNLVEKGSSQIELQGGYGGGGFIGTLGLSFNNFSARNLLNKDAYKPLPMGDGQKVSLRLQASTYFQTYSVSFSEPWFGGKKPVSFSTSLSYSKQFLNNYITQRADKSKSFDILTLSVGIAKRLTVPDDYFVLSQAVSYQHYSLNNYNTGLFTFGDGTSRNLAYTIGLTRSSKGLNPIFPTYGSEFSITAKMTPPYSLFNGINYATLGDQQEYKLKNTVDRQNIPDTNGNIVNIGDYIDSNGNKVADYTLAAADPSKVDQKRFNWLEYYKIKFKADWYSKIYGKLVLKTMGEFGFLGAYNQERGAVPFERFYLGGDGLANYSMDGRETIQLRGYPNNSLTPTNNAGEQIGATVFNKFSMEMRYPITLKSSASIYALAFAEAGSSYASFKSYNPFALNRSAGVGLRVFMPAFGLLGIDFGYGFDSLPGETKAHGWEPHFIIGQQF</sequence>
<keyword evidence="3" id="KW-0812">Transmembrane</keyword>
<gene>
    <name evidence="9" type="ORF">J3S90_02880</name>
</gene>
<name>A0ABS5CQ41_9FLAO</name>
<evidence type="ECO:0000259" key="8">
    <source>
        <dbReference type="PROSITE" id="PS51779"/>
    </source>
</evidence>
<organism evidence="9 10">
    <name type="scientific">Flavobacterium flabelliforme</name>
    <dbReference type="NCBI Taxonomy" id="2816119"/>
    <lineage>
        <taxon>Bacteria</taxon>
        <taxon>Pseudomonadati</taxon>
        <taxon>Bacteroidota</taxon>
        <taxon>Flavobacteriia</taxon>
        <taxon>Flavobacteriales</taxon>
        <taxon>Flavobacteriaceae</taxon>
        <taxon>Flavobacterium</taxon>
    </lineage>
</organism>
<dbReference type="RefSeq" id="WP_188048862.1">
    <property type="nucleotide sequence ID" value="NZ_JAGFBU010000001.1"/>
</dbReference>
<dbReference type="Gene3D" id="3.10.20.310">
    <property type="entry name" value="membrane protein fhac"/>
    <property type="match status" value="4"/>
</dbReference>
<evidence type="ECO:0000256" key="7">
    <source>
        <dbReference type="ARBA" id="ARBA00023237"/>
    </source>
</evidence>
<reference evidence="9 10" key="1">
    <citation type="submission" date="2021-03" db="EMBL/GenBank/DDBJ databases">
        <title>Flavobacterium Flabelliformis Sp. Nov. And Flavobacterium Geliluteum Sp. Nov., Two Novel Multidrug Resistant Psychrophilic Species Isolated From Antarctica.</title>
        <authorList>
            <person name="Kralova S."/>
            <person name="Busse H.J."/>
            <person name="Bezdicek M."/>
            <person name="Nykrynova M."/>
            <person name="Kroupova E."/>
            <person name="Krsek D."/>
            <person name="Sedlacek I."/>
        </authorList>
    </citation>
    <scope>NUCLEOTIDE SEQUENCE [LARGE SCALE GENOMIC DNA]</scope>
    <source>
        <strain evidence="9 10">P4023</strain>
    </source>
</reference>
<dbReference type="Pfam" id="PF07244">
    <property type="entry name" value="POTRA"/>
    <property type="match status" value="4"/>
</dbReference>
<keyword evidence="4" id="KW-0732">Signal</keyword>
<keyword evidence="5" id="KW-0677">Repeat</keyword>
<protein>
    <submittedName>
        <fullName evidence="9">BamA/TamA family outer membrane protein</fullName>
    </submittedName>
</protein>
<evidence type="ECO:0000256" key="5">
    <source>
        <dbReference type="ARBA" id="ARBA00022737"/>
    </source>
</evidence>
<dbReference type="InterPro" id="IPR039910">
    <property type="entry name" value="D15-like"/>
</dbReference>
<keyword evidence="10" id="KW-1185">Reference proteome</keyword>
<dbReference type="InterPro" id="IPR000184">
    <property type="entry name" value="Bac_surfAg_D15"/>
</dbReference>
<evidence type="ECO:0000256" key="3">
    <source>
        <dbReference type="ARBA" id="ARBA00022692"/>
    </source>
</evidence>
<dbReference type="InterPro" id="IPR023707">
    <property type="entry name" value="OM_assembly_BamA"/>
</dbReference>
<dbReference type="EMBL" id="JAGFBU010000001">
    <property type="protein sequence ID" value="MBP4140738.1"/>
    <property type="molecule type" value="Genomic_DNA"/>
</dbReference>
<evidence type="ECO:0000256" key="4">
    <source>
        <dbReference type="ARBA" id="ARBA00022729"/>
    </source>
</evidence>
<keyword evidence="2" id="KW-1134">Transmembrane beta strand</keyword>
<feature type="domain" description="POTRA" evidence="8">
    <location>
        <begin position="217"/>
        <end position="305"/>
    </location>
</feature>
<comment type="subcellular location">
    <subcellularLocation>
        <location evidence="1">Membrane</location>
    </subcellularLocation>
</comment>
<dbReference type="PANTHER" id="PTHR12815:SF47">
    <property type="entry name" value="TRANSLOCATION AND ASSEMBLY MODULE SUBUNIT TAMA"/>
    <property type="match status" value="1"/>
</dbReference>
<feature type="domain" description="POTRA" evidence="8">
    <location>
        <begin position="396"/>
        <end position="472"/>
    </location>
</feature>
<dbReference type="PANTHER" id="PTHR12815">
    <property type="entry name" value="SORTING AND ASSEMBLY MACHINERY SAMM50 PROTEIN FAMILY MEMBER"/>
    <property type="match status" value="1"/>
</dbReference>
<comment type="caution">
    <text evidence="9">The sequence shown here is derived from an EMBL/GenBank/DDBJ whole genome shotgun (WGS) entry which is preliminary data.</text>
</comment>
<dbReference type="PROSITE" id="PS51779">
    <property type="entry name" value="POTRA"/>
    <property type="match status" value="3"/>
</dbReference>
<feature type="domain" description="POTRA" evidence="8">
    <location>
        <begin position="308"/>
        <end position="393"/>
    </location>
</feature>
<proteinExistence type="predicted"/>
<evidence type="ECO:0000256" key="6">
    <source>
        <dbReference type="ARBA" id="ARBA00023136"/>
    </source>
</evidence>